<dbReference type="PANTHER" id="PTHR19288">
    <property type="entry name" value="4-NITROPHENYLPHOSPHATASE-RELATED"/>
    <property type="match status" value="1"/>
</dbReference>
<dbReference type="GO" id="GO:0016787">
    <property type="term" value="F:hydrolase activity"/>
    <property type="evidence" value="ECO:0007669"/>
    <property type="project" value="UniProtKB-KW"/>
</dbReference>
<dbReference type="InterPro" id="IPR006357">
    <property type="entry name" value="HAD-SF_hydro_IIA"/>
</dbReference>
<dbReference type="InterPro" id="IPR041065">
    <property type="entry name" value="GNAT-like"/>
</dbReference>
<evidence type="ECO:0000313" key="2">
    <source>
        <dbReference type="EMBL" id="MFC3765111.1"/>
    </source>
</evidence>
<sequence>MTWLQGADQPLSELYDVALFDLDGVVYLGPSAVPGAPEHMAELRSRSVRILYVTNNASRPPEAVVEHLDRLGIPSVVEDVVTSAQAAASMVADRVPKGSSVLVVGGEGLNAALRERGLVPVAKATDAPVAVVQGFHPDLSWRQLAEGAYALATGIPWVASNADLTLPTEGGVAPGNGALIETLRIATSRSPVVAGKPEPPLFFEALSRSGGSRPLVVGDRLDTDIEGANASDMPSLLVLTGVTDLALLVTAPPKQRPTYVSADLGGLFVPHPAAELDGSVARCGGWEASVEDKTVRLSGEGDRLDGARAMLAAAWAIPEPGDLDAAAALDQLG</sequence>
<feature type="domain" description="GCN5-related N-acetyltransferase-like" evidence="1">
    <location>
        <begin position="283"/>
        <end position="333"/>
    </location>
</feature>
<evidence type="ECO:0000259" key="1">
    <source>
        <dbReference type="Pfam" id="PF18407"/>
    </source>
</evidence>
<gene>
    <name evidence="2" type="ORF">ACFOUW_30040</name>
</gene>
<comment type="caution">
    <text evidence="2">The sequence shown here is derived from an EMBL/GenBank/DDBJ whole genome shotgun (WGS) entry which is preliminary data.</text>
</comment>
<dbReference type="Pfam" id="PF13344">
    <property type="entry name" value="Hydrolase_6"/>
    <property type="match status" value="1"/>
</dbReference>
<dbReference type="RefSeq" id="WP_205119173.1">
    <property type="nucleotide sequence ID" value="NZ_JAFBCM010000001.1"/>
</dbReference>
<dbReference type="InterPro" id="IPR023214">
    <property type="entry name" value="HAD_sf"/>
</dbReference>
<proteinExistence type="predicted"/>
<dbReference type="Pfam" id="PF18407">
    <property type="entry name" value="GNAT_like"/>
    <property type="match status" value="1"/>
</dbReference>
<dbReference type="PANTHER" id="PTHR19288:SF95">
    <property type="entry name" value="D-GLYCEROL 3-PHOSPHATE PHOSPHATASE"/>
    <property type="match status" value="1"/>
</dbReference>
<dbReference type="InterPro" id="IPR036412">
    <property type="entry name" value="HAD-like_sf"/>
</dbReference>
<dbReference type="Proteomes" id="UP001595699">
    <property type="component" value="Unassembled WGS sequence"/>
</dbReference>
<dbReference type="Gene3D" id="3.40.50.1000">
    <property type="entry name" value="HAD superfamily/HAD-like"/>
    <property type="match status" value="2"/>
</dbReference>
<organism evidence="2 3">
    <name type="scientific">Tenggerimyces flavus</name>
    <dbReference type="NCBI Taxonomy" id="1708749"/>
    <lineage>
        <taxon>Bacteria</taxon>
        <taxon>Bacillati</taxon>
        <taxon>Actinomycetota</taxon>
        <taxon>Actinomycetes</taxon>
        <taxon>Propionibacteriales</taxon>
        <taxon>Nocardioidaceae</taxon>
        <taxon>Tenggerimyces</taxon>
    </lineage>
</organism>
<dbReference type="Pfam" id="PF13242">
    <property type="entry name" value="Hydrolase_like"/>
    <property type="match status" value="1"/>
</dbReference>
<accession>A0ABV7YKG3</accession>
<dbReference type="NCBIfam" id="TIGR01460">
    <property type="entry name" value="HAD-SF-IIA"/>
    <property type="match status" value="1"/>
</dbReference>
<evidence type="ECO:0000313" key="3">
    <source>
        <dbReference type="Proteomes" id="UP001595699"/>
    </source>
</evidence>
<reference evidence="3" key="1">
    <citation type="journal article" date="2019" name="Int. J. Syst. Evol. Microbiol.">
        <title>The Global Catalogue of Microorganisms (GCM) 10K type strain sequencing project: providing services to taxonomists for standard genome sequencing and annotation.</title>
        <authorList>
            <consortium name="The Broad Institute Genomics Platform"/>
            <consortium name="The Broad Institute Genome Sequencing Center for Infectious Disease"/>
            <person name="Wu L."/>
            <person name="Ma J."/>
        </authorList>
    </citation>
    <scope>NUCLEOTIDE SEQUENCE [LARGE SCALE GENOMIC DNA]</scope>
    <source>
        <strain evidence="3">CGMCC 4.7241</strain>
    </source>
</reference>
<name>A0ABV7YKG3_9ACTN</name>
<protein>
    <submittedName>
        <fullName evidence="2">HAD-IIA family hydrolase</fullName>
    </submittedName>
</protein>
<dbReference type="SUPFAM" id="SSF56784">
    <property type="entry name" value="HAD-like"/>
    <property type="match status" value="1"/>
</dbReference>
<dbReference type="EMBL" id="JBHRZH010000036">
    <property type="protein sequence ID" value="MFC3765111.1"/>
    <property type="molecule type" value="Genomic_DNA"/>
</dbReference>
<keyword evidence="3" id="KW-1185">Reference proteome</keyword>
<keyword evidence="2" id="KW-0378">Hydrolase</keyword>